<gene>
    <name evidence="6" type="ORF">ACIGXA_19350</name>
</gene>
<dbReference type="Proteomes" id="UP001614394">
    <property type="component" value="Unassembled WGS sequence"/>
</dbReference>
<keyword evidence="4" id="KW-0732">Signal</keyword>
<protein>
    <submittedName>
        <fullName evidence="6">DUF4349 domain-containing protein</fullName>
    </submittedName>
</protein>
<feature type="region of interest" description="Disordered" evidence="2">
    <location>
        <begin position="30"/>
        <end position="77"/>
    </location>
</feature>
<evidence type="ECO:0000256" key="1">
    <source>
        <dbReference type="SAM" id="Coils"/>
    </source>
</evidence>
<dbReference type="Pfam" id="PF14257">
    <property type="entry name" value="DUF4349"/>
    <property type="match status" value="1"/>
</dbReference>
<comment type="caution">
    <text evidence="6">The sequence shown here is derived from an EMBL/GenBank/DDBJ whole genome shotgun (WGS) entry which is preliminary data.</text>
</comment>
<evidence type="ECO:0000256" key="3">
    <source>
        <dbReference type="SAM" id="Phobius"/>
    </source>
</evidence>
<feature type="compositionally biased region" description="Low complexity" evidence="2">
    <location>
        <begin position="32"/>
        <end position="77"/>
    </location>
</feature>
<sequence length="317" mass="33270">MRQPTTIRRRPFAALAAAALTATLTVAGCGASGSSNDSKADKAAAAPQRADAQGAADAPSAAPGTAKGATTKTPAPSQNYVVRTATLSVEAKDSVAAALASARTTVTGAGGYVGDENTSRDSQGLEHSTITLRVPPESYDKVLNDLAGLGKLIERKVSTEDVTSQVVDVESRIRSQQASLARVRELMNRTTQLSDVVTLEGELSTREANLEALQAQQASLKERTNLATVTLVLSEPEHPASAPPPKKDDGFWESVGNALGTGWHAFYVTLRGILVVLSVALPFAALGLAGWFVFVVVRRRLSPSPRVVREKESAAEE</sequence>
<dbReference type="RefSeq" id="WP_399650639.1">
    <property type="nucleotide sequence ID" value="NZ_JBITYG010000005.1"/>
</dbReference>
<evidence type="ECO:0000313" key="6">
    <source>
        <dbReference type="EMBL" id="MFI9102673.1"/>
    </source>
</evidence>
<feature type="coiled-coil region" evidence="1">
    <location>
        <begin position="196"/>
        <end position="223"/>
    </location>
</feature>
<accession>A0ABW8C8C0</accession>
<dbReference type="EMBL" id="JBITYG010000005">
    <property type="protein sequence ID" value="MFI9102673.1"/>
    <property type="molecule type" value="Genomic_DNA"/>
</dbReference>
<keyword evidence="7" id="KW-1185">Reference proteome</keyword>
<feature type="domain" description="DUF4349" evidence="5">
    <location>
        <begin position="81"/>
        <end position="294"/>
    </location>
</feature>
<keyword evidence="3" id="KW-0812">Transmembrane</keyword>
<dbReference type="InterPro" id="IPR025645">
    <property type="entry name" value="DUF4349"/>
</dbReference>
<keyword evidence="3" id="KW-1133">Transmembrane helix</keyword>
<keyword evidence="1" id="KW-0175">Coiled coil</keyword>
<dbReference type="PROSITE" id="PS51257">
    <property type="entry name" value="PROKAR_LIPOPROTEIN"/>
    <property type="match status" value="1"/>
</dbReference>
<organism evidence="6 7">
    <name type="scientific">Streptomyces fildesensis</name>
    <dbReference type="NCBI Taxonomy" id="375757"/>
    <lineage>
        <taxon>Bacteria</taxon>
        <taxon>Bacillati</taxon>
        <taxon>Actinomycetota</taxon>
        <taxon>Actinomycetes</taxon>
        <taxon>Kitasatosporales</taxon>
        <taxon>Streptomycetaceae</taxon>
        <taxon>Streptomyces</taxon>
    </lineage>
</organism>
<name>A0ABW8C8C0_9ACTN</name>
<feature type="signal peptide" evidence="4">
    <location>
        <begin position="1"/>
        <end position="27"/>
    </location>
</feature>
<feature type="chain" id="PRO_5046481262" evidence="4">
    <location>
        <begin position="28"/>
        <end position="317"/>
    </location>
</feature>
<evidence type="ECO:0000256" key="2">
    <source>
        <dbReference type="SAM" id="MobiDB-lite"/>
    </source>
</evidence>
<evidence type="ECO:0000256" key="4">
    <source>
        <dbReference type="SAM" id="SignalP"/>
    </source>
</evidence>
<keyword evidence="3" id="KW-0472">Membrane</keyword>
<feature type="transmembrane region" description="Helical" evidence="3">
    <location>
        <begin position="273"/>
        <end position="297"/>
    </location>
</feature>
<reference evidence="6 7" key="1">
    <citation type="submission" date="2024-10" db="EMBL/GenBank/DDBJ databases">
        <title>The Natural Products Discovery Center: Release of the First 8490 Sequenced Strains for Exploring Actinobacteria Biosynthetic Diversity.</title>
        <authorList>
            <person name="Kalkreuter E."/>
            <person name="Kautsar S.A."/>
            <person name="Yang D."/>
            <person name="Bader C.D."/>
            <person name="Teijaro C.N."/>
            <person name="Fluegel L."/>
            <person name="Davis C.M."/>
            <person name="Simpson J.R."/>
            <person name="Lauterbach L."/>
            <person name="Steele A.D."/>
            <person name="Gui C."/>
            <person name="Meng S."/>
            <person name="Li G."/>
            <person name="Viehrig K."/>
            <person name="Ye F."/>
            <person name="Su P."/>
            <person name="Kiefer A.F."/>
            <person name="Nichols A."/>
            <person name="Cepeda A.J."/>
            <person name="Yan W."/>
            <person name="Fan B."/>
            <person name="Jiang Y."/>
            <person name="Adhikari A."/>
            <person name="Zheng C.-J."/>
            <person name="Schuster L."/>
            <person name="Cowan T.M."/>
            <person name="Smanski M.J."/>
            <person name="Chevrette M.G."/>
            <person name="De Carvalho L.P.S."/>
            <person name="Shen B."/>
        </authorList>
    </citation>
    <scope>NUCLEOTIDE SEQUENCE [LARGE SCALE GENOMIC DNA]</scope>
    <source>
        <strain evidence="6 7">NPDC053399</strain>
    </source>
</reference>
<evidence type="ECO:0000313" key="7">
    <source>
        <dbReference type="Proteomes" id="UP001614394"/>
    </source>
</evidence>
<evidence type="ECO:0000259" key="5">
    <source>
        <dbReference type="Pfam" id="PF14257"/>
    </source>
</evidence>
<proteinExistence type="predicted"/>